<dbReference type="PIRSF" id="PIRSF000196">
    <property type="entry name" value="Pro_dehydrog"/>
    <property type="match status" value="1"/>
</dbReference>
<evidence type="ECO:0000256" key="7">
    <source>
        <dbReference type="ARBA" id="ARBA00023002"/>
    </source>
</evidence>
<evidence type="ECO:0000313" key="12">
    <source>
        <dbReference type="Proteomes" id="UP001597034"/>
    </source>
</evidence>
<keyword evidence="6" id="KW-0274">FAD</keyword>
<dbReference type="InterPro" id="IPR015659">
    <property type="entry name" value="Proline_oxidase"/>
</dbReference>
<evidence type="ECO:0000313" key="11">
    <source>
        <dbReference type="EMBL" id="MFD1646251.1"/>
    </source>
</evidence>
<evidence type="ECO:0000259" key="10">
    <source>
        <dbReference type="Pfam" id="PF01619"/>
    </source>
</evidence>
<accession>A0ABD6DIU5</accession>
<dbReference type="PANTHER" id="PTHR13914:SF0">
    <property type="entry name" value="PROLINE DEHYDROGENASE 1, MITOCHONDRIAL"/>
    <property type="match status" value="1"/>
</dbReference>
<comment type="cofactor">
    <cofactor evidence="1">
        <name>FAD</name>
        <dbReference type="ChEBI" id="CHEBI:57692"/>
    </cofactor>
</comment>
<dbReference type="EC" id="1.5.5.2" evidence="3"/>
<dbReference type="RefSeq" id="WP_256399329.1">
    <property type="nucleotide sequence ID" value="NZ_JANHJR010000001.1"/>
</dbReference>
<evidence type="ECO:0000256" key="3">
    <source>
        <dbReference type="ARBA" id="ARBA00012695"/>
    </source>
</evidence>
<comment type="caution">
    <text evidence="11">The sequence shown here is derived from an EMBL/GenBank/DDBJ whole genome shotgun (WGS) entry which is preliminary data.</text>
</comment>
<dbReference type="Proteomes" id="UP001597034">
    <property type="component" value="Unassembled WGS sequence"/>
</dbReference>
<feature type="domain" description="Proline dehydrogenase" evidence="10">
    <location>
        <begin position="19"/>
        <end position="271"/>
    </location>
</feature>
<gene>
    <name evidence="11" type="ORF">ACFSBL_11205</name>
</gene>
<dbReference type="Gene3D" id="3.20.20.220">
    <property type="match status" value="1"/>
</dbReference>
<dbReference type="InterPro" id="IPR008219">
    <property type="entry name" value="PRODH_bac_arc"/>
</dbReference>
<reference evidence="11 12" key="1">
    <citation type="journal article" date="2019" name="Int. J. Syst. Evol. Microbiol.">
        <title>The Global Catalogue of Microorganisms (GCM) 10K type strain sequencing project: providing services to taxonomists for standard genome sequencing and annotation.</title>
        <authorList>
            <consortium name="The Broad Institute Genomics Platform"/>
            <consortium name="The Broad Institute Genome Sequencing Center for Infectious Disease"/>
            <person name="Wu L."/>
            <person name="Ma J."/>
        </authorList>
    </citation>
    <scope>NUCLEOTIDE SEQUENCE [LARGE SCALE GENOMIC DNA]</scope>
    <source>
        <strain evidence="11 12">CGMCC 1.10390</strain>
    </source>
</reference>
<organism evidence="11 12">
    <name type="scientific">Haloarchaeobius litoreus</name>
    <dbReference type="NCBI Taxonomy" id="755306"/>
    <lineage>
        <taxon>Archaea</taxon>
        <taxon>Methanobacteriati</taxon>
        <taxon>Methanobacteriota</taxon>
        <taxon>Stenosarchaea group</taxon>
        <taxon>Halobacteria</taxon>
        <taxon>Halobacteriales</taxon>
        <taxon>Halorubellaceae</taxon>
        <taxon>Haloarchaeobius</taxon>
    </lineage>
</organism>
<dbReference type="GO" id="GO:0006560">
    <property type="term" value="P:proline metabolic process"/>
    <property type="evidence" value="ECO:0007669"/>
    <property type="project" value="UniProtKB-KW"/>
</dbReference>
<comment type="pathway">
    <text evidence="2">Amino-acid degradation; L-proline degradation into L-glutamate; L-glutamate from L-proline: step 1/2.</text>
</comment>
<dbReference type="InterPro" id="IPR029041">
    <property type="entry name" value="FAD-linked_oxidoreductase-like"/>
</dbReference>
<dbReference type="AlphaFoldDB" id="A0ABD6DIU5"/>
<evidence type="ECO:0000256" key="8">
    <source>
        <dbReference type="ARBA" id="ARBA00023062"/>
    </source>
</evidence>
<dbReference type="Pfam" id="PF01619">
    <property type="entry name" value="Pro_dh"/>
    <property type="match status" value="1"/>
</dbReference>
<keyword evidence="4" id="KW-0285">Flavoprotein</keyword>
<evidence type="ECO:0000256" key="4">
    <source>
        <dbReference type="ARBA" id="ARBA00022630"/>
    </source>
</evidence>
<name>A0ABD6DIU5_9EURY</name>
<evidence type="ECO:0000256" key="5">
    <source>
        <dbReference type="ARBA" id="ARBA00022741"/>
    </source>
</evidence>
<comment type="catalytic activity">
    <reaction evidence="9">
        <text>L-proline + a quinone = (S)-1-pyrroline-5-carboxylate + a quinol + H(+)</text>
        <dbReference type="Rhea" id="RHEA:23784"/>
        <dbReference type="ChEBI" id="CHEBI:15378"/>
        <dbReference type="ChEBI" id="CHEBI:17388"/>
        <dbReference type="ChEBI" id="CHEBI:24646"/>
        <dbReference type="ChEBI" id="CHEBI:60039"/>
        <dbReference type="ChEBI" id="CHEBI:132124"/>
        <dbReference type="EC" id="1.5.5.2"/>
    </reaction>
</comment>
<keyword evidence="7" id="KW-0560">Oxidoreductase</keyword>
<protein>
    <recommendedName>
        <fullName evidence="3">proline dehydrogenase</fullName>
        <ecNumber evidence="3">1.5.5.2</ecNumber>
    </recommendedName>
</protein>
<dbReference type="GO" id="GO:0000166">
    <property type="term" value="F:nucleotide binding"/>
    <property type="evidence" value="ECO:0007669"/>
    <property type="project" value="UniProtKB-KW"/>
</dbReference>
<dbReference type="EMBL" id="JBHUDO010000002">
    <property type="protein sequence ID" value="MFD1646251.1"/>
    <property type="molecule type" value="Genomic_DNA"/>
</dbReference>
<sequence length="279" mass="31157">MIPPIANNFVAGETPAEAVQHARELNRRGVAVILNLLGEHYDDRADADADADAYVDLAESIAHDDLDACISVKPSQIGLSLSDDAFRENLARIVDVADEHGVFVWIDMEDHPTTDVTLDAFERHARETGGNVGVCVQANLRRTSEDLERLADLPGKVRLVKGAYDEPGDIAYRKKAKVDEVYRDLLRFMFEAFDDGVAVGSHDPAMVDYAAELHAEHGTPYEVQMLMGVREEAQFDLAAEGVEVWQYVPYGGKWFSYFYRRVRERKSNALFALRAVVGR</sequence>
<dbReference type="SUPFAM" id="SSF51730">
    <property type="entry name" value="FAD-linked oxidoreductase"/>
    <property type="match status" value="1"/>
</dbReference>
<proteinExistence type="predicted"/>
<keyword evidence="8" id="KW-0642">Proline metabolism</keyword>
<dbReference type="PANTHER" id="PTHR13914">
    <property type="entry name" value="PROLINE OXIDASE"/>
    <property type="match status" value="1"/>
</dbReference>
<evidence type="ECO:0000256" key="2">
    <source>
        <dbReference type="ARBA" id="ARBA00004739"/>
    </source>
</evidence>
<keyword evidence="5" id="KW-0547">Nucleotide-binding</keyword>
<evidence type="ECO:0000256" key="6">
    <source>
        <dbReference type="ARBA" id="ARBA00022827"/>
    </source>
</evidence>
<evidence type="ECO:0000256" key="9">
    <source>
        <dbReference type="ARBA" id="ARBA00048779"/>
    </source>
</evidence>
<keyword evidence="12" id="KW-1185">Reference proteome</keyword>
<evidence type="ECO:0000256" key="1">
    <source>
        <dbReference type="ARBA" id="ARBA00001974"/>
    </source>
</evidence>
<dbReference type="InterPro" id="IPR002872">
    <property type="entry name" value="Proline_DH_dom"/>
</dbReference>
<dbReference type="GO" id="GO:0004657">
    <property type="term" value="F:proline dehydrogenase activity"/>
    <property type="evidence" value="ECO:0007669"/>
    <property type="project" value="UniProtKB-EC"/>
</dbReference>